<accession>W3WQ11</accession>
<evidence type="ECO:0000256" key="8">
    <source>
        <dbReference type="ARBA" id="ARBA00048679"/>
    </source>
</evidence>
<feature type="compositionally biased region" description="Basic and acidic residues" evidence="10">
    <location>
        <begin position="25"/>
        <end position="54"/>
    </location>
</feature>
<evidence type="ECO:0000256" key="4">
    <source>
        <dbReference type="ARBA" id="ARBA00022741"/>
    </source>
</evidence>
<dbReference type="Gene3D" id="1.25.10.10">
    <property type="entry name" value="Leucine-rich Repeat Variant"/>
    <property type="match status" value="2"/>
</dbReference>
<dbReference type="FunFam" id="1.25.10.10:FF:000176">
    <property type="entry name" value="Cell division control protein"/>
    <property type="match status" value="1"/>
</dbReference>
<dbReference type="PROSITE" id="PS00107">
    <property type="entry name" value="PROTEIN_KINASE_ATP"/>
    <property type="match status" value="1"/>
</dbReference>
<dbReference type="PROSITE" id="PS50011">
    <property type="entry name" value="PROTEIN_KINASE_DOM"/>
    <property type="match status" value="1"/>
</dbReference>
<dbReference type="PROSITE" id="PS00108">
    <property type="entry name" value="PROTEIN_KINASE_ST"/>
    <property type="match status" value="1"/>
</dbReference>
<feature type="region of interest" description="Disordered" evidence="10">
    <location>
        <begin position="1"/>
        <end position="54"/>
    </location>
</feature>
<keyword evidence="4 9" id="KW-0547">Nucleotide-binding</keyword>
<dbReference type="Gene3D" id="1.10.510.10">
    <property type="entry name" value="Transferase(Phosphotransferase) domain 1"/>
    <property type="match status" value="1"/>
</dbReference>
<feature type="compositionally biased region" description="Basic and acidic residues" evidence="10">
    <location>
        <begin position="645"/>
        <end position="656"/>
    </location>
</feature>
<dbReference type="SMART" id="SM00220">
    <property type="entry name" value="S_TKc"/>
    <property type="match status" value="1"/>
</dbReference>
<evidence type="ECO:0000313" key="12">
    <source>
        <dbReference type="EMBL" id="ETS74911.1"/>
    </source>
</evidence>
<protein>
    <recommendedName>
        <fullName evidence="1">non-specific serine/threonine protein kinase</fullName>
        <ecNumber evidence="1">2.7.11.1</ecNumber>
    </recommendedName>
</protein>
<dbReference type="Proteomes" id="UP000030651">
    <property type="component" value="Unassembled WGS sequence"/>
</dbReference>
<feature type="binding site" evidence="9">
    <location>
        <position position="83"/>
    </location>
    <ligand>
        <name>ATP</name>
        <dbReference type="ChEBI" id="CHEBI:30616"/>
    </ligand>
</feature>
<dbReference type="EC" id="2.7.11.1" evidence="1"/>
<dbReference type="GO" id="GO:0004674">
    <property type="term" value="F:protein serine/threonine kinase activity"/>
    <property type="evidence" value="ECO:0007669"/>
    <property type="project" value="UniProtKB-KW"/>
</dbReference>
<evidence type="ECO:0000259" key="11">
    <source>
        <dbReference type="PROSITE" id="PS50011"/>
    </source>
</evidence>
<feature type="compositionally biased region" description="Low complexity" evidence="10">
    <location>
        <begin position="1240"/>
        <end position="1255"/>
    </location>
</feature>
<dbReference type="InterPro" id="IPR011009">
    <property type="entry name" value="Kinase-like_dom_sf"/>
</dbReference>
<keyword evidence="13" id="KW-1185">Reference proteome</keyword>
<dbReference type="EMBL" id="KI912119">
    <property type="protein sequence ID" value="ETS74911.1"/>
    <property type="molecule type" value="Genomic_DNA"/>
</dbReference>
<evidence type="ECO:0000256" key="2">
    <source>
        <dbReference type="ARBA" id="ARBA00022527"/>
    </source>
</evidence>
<keyword evidence="3" id="KW-0808">Transferase</keyword>
<dbReference type="HOGENOM" id="CLU_001872_1_1_1"/>
<evidence type="ECO:0000256" key="6">
    <source>
        <dbReference type="ARBA" id="ARBA00022840"/>
    </source>
</evidence>
<dbReference type="FunFam" id="1.10.510.10:FF:000246">
    <property type="entry name" value="Putative Serine-threonine kinase SepH"/>
    <property type="match status" value="1"/>
</dbReference>
<dbReference type="OrthoDB" id="8693905at2759"/>
<feature type="compositionally biased region" description="Low complexity" evidence="10">
    <location>
        <begin position="1"/>
        <end position="18"/>
    </location>
</feature>
<dbReference type="InterPro" id="IPR008271">
    <property type="entry name" value="Ser/Thr_kinase_AS"/>
</dbReference>
<dbReference type="Pfam" id="PF00069">
    <property type="entry name" value="Pkinase"/>
    <property type="match status" value="1"/>
</dbReference>
<dbReference type="KEGG" id="pfy:PFICI_13395"/>
<dbReference type="OMA" id="VKQIKLV"/>
<evidence type="ECO:0000256" key="7">
    <source>
        <dbReference type="ARBA" id="ARBA00047899"/>
    </source>
</evidence>
<gene>
    <name evidence="12" type="ORF">PFICI_13395</name>
</gene>
<dbReference type="InterPro" id="IPR011989">
    <property type="entry name" value="ARM-like"/>
</dbReference>
<dbReference type="SUPFAM" id="SSF56112">
    <property type="entry name" value="Protein kinase-like (PK-like)"/>
    <property type="match status" value="1"/>
</dbReference>
<dbReference type="PANTHER" id="PTHR24361:SF433">
    <property type="entry name" value="PROTEIN KINASE DOMAIN-CONTAINING PROTEIN"/>
    <property type="match status" value="1"/>
</dbReference>
<dbReference type="InParanoid" id="W3WQ11"/>
<feature type="compositionally biased region" description="Basic residues" evidence="10">
    <location>
        <begin position="501"/>
        <end position="521"/>
    </location>
</feature>
<dbReference type="SUPFAM" id="SSF48371">
    <property type="entry name" value="ARM repeat"/>
    <property type="match status" value="1"/>
</dbReference>
<comment type="catalytic activity">
    <reaction evidence="7">
        <text>L-threonyl-[protein] + ATP = O-phospho-L-threonyl-[protein] + ADP + H(+)</text>
        <dbReference type="Rhea" id="RHEA:46608"/>
        <dbReference type="Rhea" id="RHEA-COMP:11060"/>
        <dbReference type="Rhea" id="RHEA-COMP:11605"/>
        <dbReference type="ChEBI" id="CHEBI:15378"/>
        <dbReference type="ChEBI" id="CHEBI:30013"/>
        <dbReference type="ChEBI" id="CHEBI:30616"/>
        <dbReference type="ChEBI" id="CHEBI:61977"/>
        <dbReference type="ChEBI" id="CHEBI:456216"/>
        <dbReference type="EC" id="2.7.11.1"/>
    </reaction>
</comment>
<evidence type="ECO:0000313" key="13">
    <source>
        <dbReference type="Proteomes" id="UP000030651"/>
    </source>
</evidence>
<feature type="region of interest" description="Disordered" evidence="10">
    <location>
        <begin position="467"/>
        <end position="532"/>
    </location>
</feature>
<feature type="region of interest" description="Disordered" evidence="10">
    <location>
        <begin position="1233"/>
        <end position="1326"/>
    </location>
</feature>
<dbReference type="GO" id="GO:0005524">
    <property type="term" value="F:ATP binding"/>
    <property type="evidence" value="ECO:0007669"/>
    <property type="project" value="UniProtKB-UniRule"/>
</dbReference>
<dbReference type="InterPro" id="IPR053235">
    <property type="entry name" value="Ser_Thr_kinase"/>
</dbReference>
<reference evidence="13" key="1">
    <citation type="journal article" date="2015" name="BMC Genomics">
        <title>Genomic and transcriptomic analysis of the endophytic fungus Pestalotiopsis fici reveals its lifestyle and high potential for synthesis of natural products.</title>
        <authorList>
            <person name="Wang X."/>
            <person name="Zhang X."/>
            <person name="Liu L."/>
            <person name="Xiang M."/>
            <person name="Wang W."/>
            <person name="Sun X."/>
            <person name="Che Y."/>
            <person name="Guo L."/>
            <person name="Liu G."/>
            <person name="Guo L."/>
            <person name="Wang C."/>
            <person name="Yin W.B."/>
            <person name="Stadler M."/>
            <person name="Zhang X."/>
            <person name="Liu X."/>
        </authorList>
    </citation>
    <scope>NUCLEOTIDE SEQUENCE [LARGE SCALE GENOMIC DNA]</scope>
    <source>
        <strain evidence="13">W106-1 / CGMCC3.15140</strain>
    </source>
</reference>
<name>W3WQ11_PESFW</name>
<dbReference type="FunFam" id="3.30.200.20:FF:000042">
    <property type="entry name" value="Aurora kinase A"/>
    <property type="match status" value="1"/>
</dbReference>
<dbReference type="eggNOG" id="KOG0198">
    <property type="taxonomic scope" value="Eukaryota"/>
</dbReference>
<organism evidence="12 13">
    <name type="scientific">Pestalotiopsis fici (strain W106-1 / CGMCC3.15140)</name>
    <dbReference type="NCBI Taxonomy" id="1229662"/>
    <lineage>
        <taxon>Eukaryota</taxon>
        <taxon>Fungi</taxon>
        <taxon>Dikarya</taxon>
        <taxon>Ascomycota</taxon>
        <taxon>Pezizomycotina</taxon>
        <taxon>Sordariomycetes</taxon>
        <taxon>Xylariomycetidae</taxon>
        <taxon>Amphisphaeriales</taxon>
        <taxon>Sporocadaceae</taxon>
        <taxon>Pestalotiopsis</taxon>
    </lineage>
</organism>
<keyword evidence="5" id="KW-0418">Kinase</keyword>
<evidence type="ECO:0000256" key="3">
    <source>
        <dbReference type="ARBA" id="ARBA00022679"/>
    </source>
</evidence>
<dbReference type="InterPro" id="IPR016024">
    <property type="entry name" value="ARM-type_fold"/>
</dbReference>
<dbReference type="CDD" id="cd06627">
    <property type="entry name" value="STKc_Cdc7_like"/>
    <property type="match status" value="1"/>
</dbReference>
<feature type="domain" description="Protein kinase" evidence="11">
    <location>
        <begin position="54"/>
        <end position="306"/>
    </location>
</feature>
<keyword evidence="6 9" id="KW-0067">ATP-binding</keyword>
<dbReference type="InterPro" id="IPR017441">
    <property type="entry name" value="Protein_kinase_ATP_BS"/>
</dbReference>
<evidence type="ECO:0000256" key="10">
    <source>
        <dbReference type="SAM" id="MobiDB-lite"/>
    </source>
</evidence>
<evidence type="ECO:0000256" key="5">
    <source>
        <dbReference type="ARBA" id="ARBA00022777"/>
    </source>
</evidence>
<feature type="region of interest" description="Disordered" evidence="10">
    <location>
        <begin position="573"/>
        <end position="657"/>
    </location>
</feature>
<comment type="catalytic activity">
    <reaction evidence="8">
        <text>L-seryl-[protein] + ATP = O-phospho-L-seryl-[protein] + ADP + H(+)</text>
        <dbReference type="Rhea" id="RHEA:17989"/>
        <dbReference type="Rhea" id="RHEA-COMP:9863"/>
        <dbReference type="Rhea" id="RHEA-COMP:11604"/>
        <dbReference type="ChEBI" id="CHEBI:15378"/>
        <dbReference type="ChEBI" id="CHEBI:29999"/>
        <dbReference type="ChEBI" id="CHEBI:30616"/>
        <dbReference type="ChEBI" id="CHEBI:83421"/>
        <dbReference type="ChEBI" id="CHEBI:456216"/>
        <dbReference type="EC" id="2.7.11.1"/>
    </reaction>
</comment>
<evidence type="ECO:0000256" key="1">
    <source>
        <dbReference type="ARBA" id="ARBA00012513"/>
    </source>
</evidence>
<dbReference type="STRING" id="1229662.W3WQ11"/>
<keyword evidence="2" id="KW-0723">Serine/threonine-protein kinase</keyword>
<sequence>MAPTSGHSSNHSTSSNGSKQAVAAARHERTPGTPRKDSSSGRERALQDPGLKDYRLGEPLGKGAFGAVYKAIHWGTGEAVAVKQIKLVNLPKSELRMIEAEIDLLKNLHHDNIVKYIGFVKSTDCLNIILEYCENGSLHSICKLYGKFPENLVGIYMTQVLQGLQYLHDQGVIHRDIKGANILTTKDGKVKLADFGVSTSTLSGPDKEHQVVGTPYWMAPEIIELSGATPASDIWSLGCTVIELLQGKPPYHHLQAMPALFAIVNDDHPPLPEGVSSAARDFLIQCFQKDPNLRVSAKKLLKHNWIVGCRRSDAPVAKAPGNFSQAVEEVKQWNKALDSDSHSHLRASTGSNPTEALHPRLGPRFAVPEQTTRLSTPAKGILSLAKPRPIAEEYLAPELDDDDNWDNDFVTAISPTALQLPHIKPQDHFGGLLSTDRIKQFATSTSSRETSGNWDDSNVGEMMTMRKNSVQEEDPQEKTIRPHWKMPPKPRKYSEPEPQPRRKSSSTPRRRPATSHQRPKSQGKGLEAKFELPSRPNALAFREHSIEDYSDVFGNDEHDQFVFNQRVGQMKKPESPQLFHPSDLKSLPRSTYTPPGGSLRRQAASRPSVLPDRQLQGTSSNIEIQRFAEDEDDEDFSDMFGPTDKIVEKPESDRASEAGGLMVLSKLSNNSWLGDEEDEDDPFASMDPGWDEMDFEANVARDRHARLTEKTEELVRSIKTIDGEDRLSELSEDLLTLLWENAEVKDLIISAHGLLPILELLEPCTIKSQQHMILQLLKVVNTIILDDVELQENLCFVGGIPIITKFAARQYSNEIRLEAAAFVRQMYTTSTLTLQMFVSAGGLNVLVEFLDEDYDGARDLVLIGVNGIWNVFELQGPTPKNDFCRIFARNKILDPLALVLHRVLDEDDGDELKELVEGRIVNIFYLFSQAENYVKEMVANRQVLKSVLRDLRRMTPAHQITMLKFIKNLSMLSTTLDALHSADAIDALIDILGLSMKKGHPHFREICNQVLNTMFNLCRLNKDRQEDAAVNGIIPLLMKIMKTERPPKEFALPILCDMAHSGSKGRRFLWQNKGLDLYVSLLADQYWQATALDAIFVWLQDETARVEDHLINGNFTDAIVACFNTHKVNAFDPNLVEPLLKLLRLSPSLSSSLARPEMFSGIGQKLNHKKAVVRLNLLRLVRNILDARDTGYLDGLRDRHLRSLLDAIQILADKDSAVLVRNLASELVKSHINGEPDSGLQPPLSMLAPSSSSGHSRPRSSGRRIYTPPSHHSSQSTPMTPTSSHRSSQAAYIEVAASPRRRTAVPQDLETTGYRPRSRDGGGFPISALPRRVSTDQGVTAVNAAGAVTKSRLPRNSIIHAYQNGSESSSARSRSDMVAKGILVRALGMGKPDEGQVKQT</sequence>
<evidence type="ECO:0000256" key="9">
    <source>
        <dbReference type="PROSITE-ProRule" id="PRU10141"/>
    </source>
</evidence>
<dbReference type="RefSeq" id="XP_007840167.1">
    <property type="nucleotide sequence ID" value="XM_007841976.1"/>
</dbReference>
<feature type="compositionally biased region" description="Low complexity" evidence="10">
    <location>
        <begin position="1263"/>
        <end position="1285"/>
    </location>
</feature>
<dbReference type="InterPro" id="IPR000719">
    <property type="entry name" value="Prot_kinase_dom"/>
</dbReference>
<proteinExistence type="predicted"/>
<dbReference type="GO" id="GO:0005737">
    <property type="term" value="C:cytoplasm"/>
    <property type="evidence" value="ECO:0007669"/>
    <property type="project" value="TreeGrafter"/>
</dbReference>
<feature type="compositionally biased region" description="Basic residues" evidence="10">
    <location>
        <begin position="481"/>
        <end position="491"/>
    </location>
</feature>
<dbReference type="PANTHER" id="PTHR24361">
    <property type="entry name" value="MITOGEN-ACTIVATED KINASE KINASE KINASE"/>
    <property type="match status" value="1"/>
</dbReference>
<dbReference type="GeneID" id="19278408"/>